<accession>A0A8S3SGR1</accession>
<evidence type="ECO:0000259" key="2">
    <source>
        <dbReference type="Pfam" id="PF05225"/>
    </source>
</evidence>
<dbReference type="Gene3D" id="3.30.420.10">
    <property type="entry name" value="Ribonuclease H-like superfamily/Ribonuclease H"/>
    <property type="match status" value="1"/>
</dbReference>
<comment type="caution">
    <text evidence="3">The sequence shown here is derived from an EMBL/GenBank/DDBJ whole genome shotgun (WGS) entry which is preliminary data.</text>
</comment>
<evidence type="ECO:0008006" key="5">
    <source>
        <dbReference type="Google" id="ProtNLM"/>
    </source>
</evidence>
<evidence type="ECO:0000313" key="4">
    <source>
        <dbReference type="Proteomes" id="UP000683360"/>
    </source>
</evidence>
<dbReference type="PANTHER" id="PTHR19303">
    <property type="entry name" value="TRANSPOSON"/>
    <property type="match status" value="1"/>
</dbReference>
<dbReference type="GO" id="GO:0003677">
    <property type="term" value="F:DNA binding"/>
    <property type="evidence" value="ECO:0007669"/>
    <property type="project" value="InterPro"/>
</dbReference>
<reference evidence="3" key="1">
    <citation type="submission" date="2021-03" db="EMBL/GenBank/DDBJ databases">
        <authorList>
            <person name="Bekaert M."/>
        </authorList>
    </citation>
    <scope>NUCLEOTIDE SEQUENCE</scope>
</reference>
<evidence type="ECO:0000259" key="1">
    <source>
        <dbReference type="Pfam" id="PF03184"/>
    </source>
</evidence>
<keyword evidence="4" id="KW-1185">Reference proteome</keyword>
<dbReference type="InterPro" id="IPR009057">
    <property type="entry name" value="Homeodomain-like_sf"/>
</dbReference>
<dbReference type="EMBL" id="CAJPWZ010001646">
    <property type="protein sequence ID" value="CAG2219940.1"/>
    <property type="molecule type" value="Genomic_DNA"/>
</dbReference>
<dbReference type="Gene3D" id="1.10.10.60">
    <property type="entry name" value="Homeodomain-like"/>
    <property type="match status" value="1"/>
</dbReference>
<dbReference type="GO" id="GO:0005634">
    <property type="term" value="C:nucleus"/>
    <property type="evidence" value="ECO:0007669"/>
    <property type="project" value="TreeGrafter"/>
</dbReference>
<dbReference type="AlphaFoldDB" id="A0A8S3SGR1"/>
<dbReference type="OrthoDB" id="6277218at2759"/>
<feature type="domain" description="HTH psq-type" evidence="2">
    <location>
        <begin position="29"/>
        <end position="71"/>
    </location>
</feature>
<dbReference type="InterPro" id="IPR050863">
    <property type="entry name" value="CenT-Element_Derived"/>
</dbReference>
<dbReference type="Pfam" id="PF05225">
    <property type="entry name" value="HTH_psq"/>
    <property type="match status" value="1"/>
</dbReference>
<dbReference type="InterPro" id="IPR036397">
    <property type="entry name" value="RNaseH_sf"/>
</dbReference>
<dbReference type="InterPro" id="IPR004875">
    <property type="entry name" value="DDE_SF_endonuclease_dom"/>
</dbReference>
<sequence length="330" mass="37182">MDVVYLAIDILITMGDTRSMAKQKYKKYTNEKLSEAVDLIKRGILTNTQASKRFDIPRKTLGDYLKGKSTLGKKGGQKPYLTPSQDSSLANYVRTATSLARSRVAVSSQNVIDDYFSLLNTTIDKLGLTDKPAQIWNADEAGFGKETEQIKQKIIATTGTKNPYRQQMTDYDHITVLACASAAGTFMPNMLIYTKSLPSGRYASEMPSNWIFSSSENGYITRSLFEDWFSRIYVPNIGMRRPNLLVLDNHSSHLSLKVIDMAIENDIEILGIPPHTSHFLQPLDQIFHPLRSTYSDLALNIGLVKADMVIKKNKFAIVLSRHRIKRGHRI</sequence>
<dbReference type="Proteomes" id="UP000683360">
    <property type="component" value="Unassembled WGS sequence"/>
</dbReference>
<gene>
    <name evidence="3" type="ORF">MEDL_33401</name>
</gene>
<evidence type="ECO:0000313" key="3">
    <source>
        <dbReference type="EMBL" id="CAG2219940.1"/>
    </source>
</evidence>
<dbReference type="Pfam" id="PF03184">
    <property type="entry name" value="DDE_1"/>
    <property type="match status" value="1"/>
</dbReference>
<dbReference type="SUPFAM" id="SSF46689">
    <property type="entry name" value="Homeodomain-like"/>
    <property type="match status" value="1"/>
</dbReference>
<name>A0A8S3SGR1_MYTED</name>
<organism evidence="3 4">
    <name type="scientific">Mytilus edulis</name>
    <name type="common">Blue mussel</name>
    <dbReference type="NCBI Taxonomy" id="6550"/>
    <lineage>
        <taxon>Eukaryota</taxon>
        <taxon>Metazoa</taxon>
        <taxon>Spiralia</taxon>
        <taxon>Lophotrochozoa</taxon>
        <taxon>Mollusca</taxon>
        <taxon>Bivalvia</taxon>
        <taxon>Autobranchia</taxon>
        <taxon>Pteriomorphia</taxon>
        <taxon>Mytilida</taxon>
        <taxon>Mytiloidea</taxon>
        <taxon>Mytilidae</taxon>
        <taxon>Mytilinae</taxon>
        <taxon>Mytilus</taxon>
    </lineage>
</organism>
<feature type="domain" description="DDE-1" evidence="1">
    <location>
        <begin position="173"/>
        <end position="300"/>
    </location>
</feature>
<dbReference type="InterPro" id="IPR007889">
    <property type="entry name" value="HTH_Psq"/>
</dbReference>
<proteinExistence type="predicted"/>
<protein>
    <recommendedName>
        <fullName evidence="5">HTH psq-type domain-containing protein</fullName>
    </recommendedName>
</protein>
<dbReference type="PANTHER" id="PTHR19303:SF74">
    <property type="entry name" value="POGO TRANSPOSABLE ELEMENT WITH KRAB DOMAIN"/>
    <property type="match status" value="1"/>
</dbReference>